<dbReference type="RefSeq" id="WP_284243465.1">
    <property type="nucleotide sequence ID" value="NZ_BSST01000001.1"/>
</dbReference>
<feature type="signal peptide" evidence="1">
    <location>
        <begin position="1"/>
        <end position="24"/>
    </location>
</feature>
<proteinExistence type="predicted"/>
<gene>
    <name evidence="2" type="ORF">tinsulaeT_09340</name>
</gene>
<organism evidence="2 3">
    <name type="scientific">Thalassotalea insulae</name>
    <dbReference type="NCBI Taxonomy" id="2056778"/>
    <lineage>
        <taxon>Bacteria</taxon>
        <taxon>Pseudomonadati</taxon>
        <taxon>Pseudomonadota</taxon>
        <taxon>Gammaproteobacteria</taxon>
        <taxon>Alteromonadales</taxon>
        <taxon>Colwelliaceae</taxon>
        <taxon>Thalassotalea</taxon>
    </lineage>
</organism>
<name>A0ABQ6GPQ2_9GAMM</name>
<keyword evidence="3" id="KW-1185">Reference proteome</keyword>
<sequence>MKKFNLAALPLAVAGIVASNSAFAGTQACFEVYKGADALAVAAFDTNYAAAACIAEADRLAAGAADLEPTAEAAIAYELTGDLDVDFDALDGVDTDLHIVYIPTTDIPSGTLITMTITGATFANNADIIHLVQDEDGAGAGTTFAAVASTDGAVDGENTITFLTKAGVTITAGTRLALSQVSTGAVSTAIEPISINILNEGCTDPSSSQTVTIQANSAVTDGGTGFSIAGAASTAQLVADISPQFVTFSGSTSIEEEVNAESTDSEGAAIVARTEFVYDASATLADRFTVNASQVLSIAGFADRAPLLDQSIALDADDHLITRFVTSADPGATVEAGIYNSMTAASGVLAAQIDVETGTTFGTIAQSTADATAYLTEATDLFTAVAGTQAEAAPAALAGSVYNDVWYVLENTDPGVGVMNFNYTHTPEYTLELDTAGELDHCVQERTIHDIGVNGAVLKVPYTFDTNNNFVRITNEHNEEAEITLDIFDESGNQATSIAVGNVGEHASVVLRANELIDLAQAAGYMGVGDRHTMTFTVTAPRDSVHGVSVQAIPGGVDRVMPVLDQNVWTQ</sequence>
<feature type="chain" id="PRO_5045205569" evidence="1">
    <location>
        <begin position="25"/>
        <end position="571"/>
    </location>
</feature>
<evidence type="ECO:0000256" key="1">
    <source>
        <dbReference type="SAM" id="SignalP"/>
    </source>
</evidence>
<keyword evidence="1" id="KW-0732">Signal</keyword>
<comment type="caution">
    <text evidence="2">The sequence shown here is derived from an EMBL/GenBank/DDBJ whole genome shotgun (WGS) entry which is preliminary data.</text>
</comment>
<evidence type="ECO:0000313" key="2">
    <source>
        <dbReference type="EMBL" id="GLX77594.1"/>
    </source>
</evidence>
<dbReference type="PROSITE" id="PS51257">
    <property type="entry name" value="PROKAR_LIPOPROTEIN"/>
    <property type="match status" value="1"/>
</dbReference>
<protein>
    <submittedName>
        <fullName evidence="2">Uncharacterized protein</fullName>
    </submittedName>
</protein>
<accession>A0ABQ6GPQ2</accession>
<dbReference type="EMBL" id="BSST01000001">
    <property type="protein sequence ID" value="GLX77594.1"/>
    <property type="molecule type" value="Genomic_DNA"/>
</dbReference>
<evidence type="ECO:0000313" key="3">
    <source>
        <dbReference type="Proteomes" id="UP001157186"/>
    </source>
</evidence>
<dbReference type="Proteomes" id="UP001157186">
    <property type="component" value="Unassembled WGS sequence"/>
</dbReference>
<reference evidence="2 3" key="1">
    <citation type="submission" date="2023-03" db="EMBL/GenBank/DDBJ databases">
        <title>Draft genome sequence of Thalassotalea insulae KCTC 62186T.</title>
        <authorList>
            <person name="Sawabe T."/>
        </authorList>
    </citation>
    <scope>NUCLEOTIDE SEQUENCE [LARGE SCALE GENOMIC DNA]</scope>
    <source>
        <strain evidence="2 3">KCTC 62186</strain>
    </source>
</reference>